<dbReference type="EMBL" id="JACJIQ010000002">
    <property type="protein sequence ID" value="MBA9075956.1"/>
    <property type="molecule type" value="Genomic_DNA"/>
</dbReference>
<dbReference type="RefSeq" id="WP_182511707.1">
    <property type="nucleotide sequence ID" value="NZ_JACJIQ010000002.1"/>
</dbReference>
<protein>
    <recommendedName>
        <fullName evidence="4">Outer membrane protein beta-barrel domain-containing protein</fullName>
    </recommendedName>
</protein>
<keyword evidence="1" id="KW-0732">Signal</keyword>
<evidence type="ECO:0000256" key="1">
    <source>
        <dbReference type="SAM" id="SignalP"/>
    </source>
</evidence>
<proteinExistence type="predicted"/>
<reference evidence="2 3" key="1">
    <citation type="submission" date="2020-08" db="EMBL/GenBank/DDBJ databases">
        <title>Genomic Encyclopedia of Type Strains, Phase IV (KMG-IV): sequencing the most valuable type-strain genomes for metagenomic binning, comparative biology and taxonomic classification.</title>
        <authorList>
            <person name="Goeker M."/>
        </authorList>
    </citation>
    <scope>NUCLEOTIDE SEQUENCE [LARGE SCALE GENOMIC DNA]</scope>
    <source>
        <strain evidence="2 3">DSM 29854</strain>
    </source>
</reference>
<evidence type="ECO:0008006" key="4">
    <source>
        <dbReference type="Google" id="ProtNLM"/>
    </source>
</evidence>
<dbReference type="AlphaFoldDB" id="A0A839GLU8"/>
<organism evidence="2 3">
    <name type="scientific">Rufibacter quisquiliarum</name>
    <dbReference type="NCBI Taxonomy" id="1549639"/>
    <lineage>
        <taxon>Bacteria</taxon>
        <taxon>Pseudomonadati</taxon>
        <taxon>Bacteroidota</taxon>
        <taxon>Cytophagia</taxon>
        <taxon>Cytophagales</taxon>
        <taxon>Hymenobacteraceae</taxon>
        <taxon>Rufibacter</taxon>
    </lineage>
</organism>
<dbReference type="Proteomes" id="UP000563094">
    <property type="component" value="Unassembled WGS sequence"/>
</dbReference>
<sequence>MKHIHYYASFLFKSFLAGIFCLLVAQSASAQHIYKNNFRTGVGFAYIVEGDNSGAIFTQQYTRELSDRLNFSISGEYLSSSRYDQSKEIFTSRKAFVMFDASLFFDLIESEKYSIRIGAGPAVRRRSEVDLVQGVLGNNTTPGTTAGENFIHSREKDFGGKVVLENDFFSDNRLFFGWRASGYFYNAGTSIFSAGLTMGYSF</sequence>
<evidence type="ECO:0000313" key="3">
    <source>
        <dbReference type="Proteomes" id="UP000563094"/>
    </source>
</evidence>
<feature type="signal peptide" evidence="1">
    <location>
        <begin position="1"/>
        <end position="30"/>
    </location>
</feature>
<accession>A0A839GLU8</accession>
<evidence type="ECO:0000313" key="2">
    <source>
        <dbReference type="EMBL" id="MBA9075956.1"/>
    </source>
</evidence>
<gene>
    <name evidence="2" type="ORF">FHS90_000658</name>
</gene>
<name>A0A839GLU8_9BACT</name>
<feature type="chain" id="PRO_5032378083" description="Outer membrane protein beta-barrel domain-containing protein" evidence="1">
    <location>
        <begin position="31"/>
        <end position="202"/>
    </location>
</feature>
<keyword evidence="3" id="KW-1185">Reference proteome</keyword>
<comment type="caution">
    <text evidence="2">The sequence shown here is derived from an EMBL/GenBank/DDBJ whole genome shotgun (WGS) entry which is preliminary data.</text>
</comment>